<dbReference type="PANTHER" id="PTHR43343">
    <property type="entry name" value="PEPTIDASE S12"/>
    <property type="match status" value="1"/>
</dbReference>
<comment type="similarity">
    <text evidence="1">Belongs to the peptidase S1C family.</text>
</comment>
<accession>A0ABT7QTB7</accession>
<dbReference type="InterPro" id="IPR009003">
    <property type="entry name" value="Peptidase_S1_PA"/>
</dbReference>
<dbReference type="Pfam" id="PF13180">
    <property type="entry name" value="PDZ_2"/>
    <property type="match status" value="1"/>
</dbReference>
<dbReference type="InterPro" id="IPR043504">
    <property type="entry name" value="Peptidase_S1_PA_chymotrypsin"/>
</dbReference>
<dbReference type="InterPro" id="IPR001940">
    <property type="entry name" value="Peptidase_S1C"/>
</dbReference>
<evidence type="ECO:0000256" key="1">
    <source>
        <dbReference type="ARBA" id="ARBA00010541"/>
    </source>
</evidence>
<evidence type="ECO:0000256" key="3">
    <source>
        <dbReference type="ARBA" id="ARBA00022801"/>
    </source>
</evidence>
<evidence type="ECO:0000256" key="2">
    <source>
        <dbReference type="ARBA" id="ARBA00022670"/>
    </source>
</evidence>
<keyword evidence="2" id="KW-0645">Protease</keyword>
<dbReference type="PROSITE" id="PS50106">
    <property type="entry name" value="PDZ"/>
    <property type="match status" value="1"/>
</dbReference>
<name>A0ABT7QTB7_9BACT</name>
<dbReference type="InterPro" id="IPR051201">
    <property type="entry name" value="Chloro_Bact_Ser_Proteases"/>
</dbReference>
<dbReference type="InterPro" id="IPR036034">
    <property type="entry name" value="PDZ_sf"/>
</dbReference>
<dbReference type="SUPFAM" id="SSF50156">
    <property type="entry name" value="PDZ domain-like"/>
    <property type="match status" value="1"/>
</dbReference>
<dbReference type="PRINTS" id="PR00834">
    <property type="entry name" value="PROTEASES2C"/>
</dbReference>
<dbReference type="InterPro" id="IPR001478">
    <property type="entry name" value="PDZ"/>
</dbReference>
<dbReference type="Gene3D" id="2.40.10.10">
    <property type="entry name" value="Trypsin-like serine proteases"/>
    <property type="match status" value="2"/>
</dbReference>
<dbReference type="RefSeq" id="WP_289402229.1">
    <property type="nucleotide sequence ID" value="NZ_JAQIBC010000007.1"/>
</dbReference>
<evidence type="ECO:0000313" key="5">
    <source>
        <dbReference type="EMBL" id="MDM5264328.1"/>
    </source>
</evidence>
<evidence type="ECO:0000259" key="4">
    <source>
        <dbReference type="PROSITE" id="PS50106"/>
    </source>
</evidence>
<sequence>MEKDFNGVSLLRSIRILLLILITLFALFLFLPSIENIWASLQSEPRSITARGSLSASEKTNIEIFQQSSPSVVYITTLEDTLNLWTRDITRIPRGTGSGFIWDRQGHIITNYHALQGASAVKIRLSDQRTFNATLIGASPEHDLAVLRIPMIPNMPNPLSIGTSHDLQVGQMTYAIGNPFGLDHTLTTGVVSALNRTLVNNNGSTIEGLIQTDAAINPGNSGGPLLDSAGRLIGINTALYSPSGTYSGIGFAVPVDTVNRIVPRIIKEGHYQRPKLGITINENLNKKITKELDISGVAVIEVQPNSAAKRSGLRGVTIQNNTLISGDIIVGIDQHQIETTQMLLSTLERYDIGDTVQVKIFRKGQVREVSLTLE</sequence>
<feature type="domain" description="PDZ" evidence="4">
    <location>
        <begin position="267"/>
        <end position="364"/>
    </location>
</feature>
<evidence type="ECO:0000313" key="6">
    <source>
        <dbReference type="Proteomes" id="UP001169066"/>
    </source>
</evidence>
<organism evidence="5 6">
    <name type="scientific">Sulfurovum xiamenensis</name>
    <dbReference type="NCBI Taxonomy" id="3019066"/>
    <lineage>
        <taxon>Bacteria</taxon>
        <taxon>Pseudomonadati</taxon>
        <taxon>Campylobacterota</taxon>
        <taxon>Epsilonproteobacteria</taxon>
        <taxon>Campylobacterales</taxon>
        <taxon>Sulfurovaceae</taxon>
        <taxon>Sulfurovum</taxon>
    </lineage>
</organism>
<comment type="caution">
    <text evidence="5">The sequence shown here is derived from an EMBL/GenBank/DDBJ whole genome shotgun (WGS) entry which is preliminary data.</text>
</comment>
<dbReference type="SMART" id="SM00228">
    <property type="entry name" value="PDZ"/>
    <property type="match status" value="1"/>
</dbReference>
<dbReference type="EMBL" id="JAQIBC010000007">
    <property type="protein sequence ID" value="MDM5264328.1"/>
    <property type="molecule type" value="Genomic_DNA"/>
</dbReference>
<dbReference type="PANTHER" id="PTHR43343:SF3">
    <property type="entry name" value="PROTEASE DO-LIKE 8, CHLOROPLASTIC"/>
    <property type="match status" value="1"/>
</dbReference>
<gene>
    <name evidence="5" type="ORF">PF327_08990</name>
</gene>
<dbReference type="Proteomes" id="UP001169066">
    <property type="component" value="Unassembled WGS sequence"/>
</dbReference>
<reference evidence="5" key="1">
    <citation type="submission" date="2023-01" db="EMBL/GenBank/DDBJ databases">
        <title>Sulfurovum sp. XTW-4 genome assembly.</title>
        <authorList>
            <person name="Wang J."/>
        </authorList>
    </citation>
    <scope>NUCLEOTIDE SEQUENCE</scope>
    <source>
        <strain evidence="5">XTW-4</strain>
    </source>
</reference>
<dbReference type="Pfam" id="PF13365">
    <property type="entry name" value="Trypsin_2"/>
    <property type="match status" value="1"/>
</dbReference>
<dbReference type="Gene3D" id="2.30.42.10">
    <property type="match status" value="1"/>
</dbReference>
<keyword evidence="6" id="KW-1185">Reference proteome</keyword>
<protein>
    <submittedName>
        <fullName evidence="5">Trypsin-like peptidase domain-containing protein</fullName>
    </submittedName>
</protein>
<keyword evidence="3" id="KW-0378">Hydrolase</keyword>
<proteinExistence type="inferred from homology"/>
<dbReference type="SUPFAM" id="SSF50494">
    <property type="entry name" value="Trypsin-like serine proteases"/>
    <property type="match status" value="1"/>
</dbReference>